<keyword evidence="2" id="KW-0812">Transmembrane</keyword>
<dbReference type="InterPro" id="IPR054464">
    <property type="entry name" value="ULD_fung"/>
</dbReference>
<feature type="compositionally biased region" description="Polar residues" evidence="1">
    <location>
        <begin position="395"/>
        <end position="406"/>
    </location>
</feature>
<evidence type="ECO:0000313" key="4">
    <source>
        <dbReference type="EMBL" id="PMD12163.1"/>
    </source>
</evidence>
<evidence type="ECO:0000256" key="1">
    <source>
        <dbReference type="SAM" id="MobiDB-lite"/>
    </source>
</evidence>
<feature type="compositionally biased region" description="Polar residues" evidence="1">
    <location>
        <begin position="379"/>
        <end position="388"/>
    </location>
</feature>
<feature type="region of interest" description="Disordered" evidence="1">
    <location>
        <begin position="378"/>
        <end position="413"/>
    </location>
</feature>
<protein>
    <recommendedName>
        <fullName evidence="3">Ubiquitin-like domain-containing protein</fullName>
    </recommendedName>
</protein>
<sequence length="570" mass="64609">MPPVPFGFSVGDVIAVSILIKDVFKALHDSDGASAQYQQLSRELWALDRALLEVELLSRTTDTSTELNALRHSTRRVVEQCKECLERFLTKAQKFEISLREGGSGNKLRDAAKKIRWALTQTDELARFRTEINGHSSSLNMLLITASINVTNLTGKSLEARLVDAQHERADMHQKHDDLLTNIHEKLDENGRQLQDQGTVGTRLTERMNFFFKLGSELRTLMLKIWTLNFETYNAVVELQTRIPQKSQPCWIQEPLILTDPLGRVAPIHLELINSWAVFQSVIVARFEELPGHGKISRGEYSIQERNLMRDLDPSLPFESSFLPGGQVDMSIIFKWQDDALTTSCPSCRTESSGAASDSIKCSKCGTWYQRIIDADEPTPTQRATSPIQRRGRPETSSRMSLQPIHSNKRKVDDTEFEEDDIRAFRRIRLLLSKVQKQVPLRDGPGGSNSFSTLEWHSSAIKIKDGQGMEHSKKVLYDSGSVANFSGLKFASAYKLSEKPLLQHEILTYTTPSDSITPTHYIELEMKDPKHDINDFVLVRFLLIATLSGFGLVLGRDFMNQYRIKLPFRS</sequence>
<keyword evidence="5" id="KW-1185">Reference proteome</keyword>
<evidence type="ECO:0000259" key="3">
    <source>
        <dbReference type="Pfam" id="PF22893"/>
    </source>
</evidence>
<dbReference type="Pfam" id="PF22893">
    <property type="entry name" value="ULD_2"/>
    <property type="match status" value="1"/>
</dbReference>
<name>A0A2J6PDU6_9HELO</name>
<dbReference type="OrthoDB" id="3045089at2759"/>
<reference evidence="4 5" key="1">
    <citation type="submission" date="2016-05" db="EMBL/GenBank/DDBJ databases">
        <title>A degradative enzymes factory behind the ericoid mycorrhizal symbiosis.</title>
        <authorList>
            <consortium name="DOE Joint Genome Institute"/>
            <person name="Martino E."/>
            <person name="Morin E."/>
            <person name="Grelet G."/>
            <person name="Kuo A."/>
            <person name="Kohler A."/>
            <person name="Daghino S."/>
            <person name="Barry K."/>
            <person name="Choi C."/>
            <person name="Cichocki N."/>
            <person name="Clum A."/>
            <person name="Copeland A."/>
            <person name="Hainaut M."/>
            <person name="Haridas S."/>
            <person name="Labutti K."/>
            <person name="Lindquist E."/>
            <person name="Lipzen A."/>
            <person name="Khouja H.-R."/>
            <person name="Murat C."/>
            <person name="Ohm R."/>
            <person name="Olson A."/>
            <person name="Spatafora J."/>
            <person name="Veneault-Fourrey C."/>
            <person name="Henrissat B."/>
            <person name="Grigoriev I."/>
            <person name="Martin F."/>
            <person name="Perotto S."/>
        </authorList>
    </citation>
    <scope>NUCLEOTIDE SEQUENCE [LARGE SCALE GENOMIC DNA]</scope>
    <source>
        <strain evidence="4 5">UAMH 7357</strain>
    </source>
</reference>
<dbReference type="EMBL" id="KZ613562">
    <property type="protein sequence ID" value="PMD12163.1"/>
    <property type="molecule type" value="Genomic_DNA"/>
</dbReference>
<feature type="domain" description="Ubiquitin-like" evidence="3">
    <location>
        <begin position="253"/>
        <end position="334"/>
    </location>
</feature>
<dbReference type="PANTHER" id="PTHR38886:SF1">
    <property type="entry name" value="NACHT-NTPASE AND P-LOOP NTPASES N-TERMINAL DOMAIN-CONTAINING PROTEIN"/>
    <property type="match status" value="1"/>
</dbReference>
<keyword evidence="2" id="KW-0472">Membrane</keyword>
<evidence type="ECO:0000256" key="2">
    <source>
        <dbReference type="SAM" id="Phobius"/>
    </source>
</evidence>
<organism evidence="4 5">
    <name type="scientific">Hyaloscypha hepaticicola</name>
    <dbReference type="NCBI Taxonomy" id="2082293"/>
    <lineage>
        <taxon>Eukaryota</taxon>
        <taxon>Fungi</taxon>
        <taxon>Dikarya</taxon>
        <taxon>Ascomycota</taxon>
        <taxon>Pezizomycotina</taxon>
        <taxon>Leotiomycetes</taxon>
        <taxon>Helotiales</taxon>
        <taxon>Hyaloscyphaceae</taxon>
        <taxon>Hyaloscypha</taxon>
    </lineage>
</organism>
<feature type="transmembrane region" description="Helical" evidence="2">
    <location>
        <begin position="536"/>
        <end position="555"/>
    </location>
</feature>
<evidence type="ECO:0000313" key="5">
    <source>
        <dbReference type="Proteomes" id="UP000235672"/>
    </source>
</evidence>
<gene>
    <name evidence="4" type="ORF">NA56DRAFT_639456</name>
</gene>
<dbReference type="PANTHER" id="PTHR38886">
    <property type="entry name" value="SESA DOMAIN-CONTAINING PROTEIN"/>
    <property type="match status" value="1"/>
</dbReference>
<keyword evidence="2" id="KW-1133">Transmembrane helix</keyword>
<dbReference type="AlphaFoldDB" id="A0A2J6PDU6"/>
<accession>A0A2J6PDU6</accession>
<dbReference type="Proteomes" id="UP000235672">
    <property type="component" value="Unassembled WGS sequence"/>
</dbReference>
<proteinExistence type="predicted"/>